<dbReference type="EMBL" id="SOEC01000008">
    <property type="protein sequence ID" value="TDX29125.1"/>
    <property type="molecule type" value="Genomic_DNA"/>
</dbReference>
<sequence length="88" mass="9594">MSMKPIEPGYIALVISGPCTGEQCDVLCWVNDGDSFKADGTYYDNQTGKSGWAVDFGDGCGVFETKRLLRIDGGDELVEQEQHEEQAA</sequence>
<comment type="caution">
    <text evidence="1">The sequence shown here is derived from an EMBL/GenBank/DDBJ whole genome shotgun (WGS) entry which is preliminary data.</text>
</comment>
<protein>
    <submittedName>
        <fullName evidence="1">Uncharacterized protein</fullName>
    </submittedName>
</protein>
<gene>
    <name evidence="1" type="ORF">DFO67_108169</name>
</gene>
<proteinExistence type="predicted"/>
<evidence type="ECO:0000313" key="2">
    <source>
        <dbReference type="Proteomes" id="UP000294489"/>
    </source>
</evidence>
<dbReference type="AlphaFoldDB" id="A0A4R8FRD1"/>
<dbReference type="RefSeq" id="WP_134017965.1">
    <property type="nucleotide sequence ID" value="NZ_SOEC01000008.1"/>
</dbReference>
<accession>A0A4R8FRD1</accession>
<reference evidence="1 2" key="1">
    <citation type="submission" date="2019-03" db="EMBL/GenBank/DDBJ databases">
        <title>Freshwater and sediment microbial communities from various areas in North America, analyzing microbe dynamics in response to fracking.</title>
        <authorList>
            <person name="Lamendella R."/>
        </authorList>
    </citation>
    <scope>NUCLEOTIDE SEQUENCE [LARGE SCALE GENOMIC DNA]</scope>
    <source>
        <strain evidence="1 2">6_TX</strain>
    </source>
</reference>
<dbReference type="OrthoDB" id="9966343at2"/>
<organism evidence="1 2">
    <name type="scientific">Modicisalibacter xianhensis</name>
    <dbReference type="NCBI Taxonomy" id="442341"/>
    <lineage>
        <taxon>Bacteria</taxon>
        <taxon>Pseudomonadati</taxon>
        <taxon>Pseudomonadota</taxon>
        <taxon>Gammaproteobacteria</taxon>
        <taxon>Oceanospirillales</taxon>
        <taxon>Halomonadaceae</taxon>
        <taxon>Modicisalibacter</taxon>
    </lineage>
</organism>
<dbReference type="Proteomes" id="UP000294489">
    <property type="component" value="Unassembled WGS sequence"/>
</dbReference>
<name>A0A4R8FRD1_9GAMM</name>
<evidence type="ECO:0000313" key="1">
    <source>
        <dbReference type="EMBL" id="TDX29125.1"/>
    </source>
</evidence>